<feature type="domain" description="ABC transporter" evidence="7">
    <location>
        <begin position="5"/>
        <end position="228"/>
    </location>
</feature>
<evidence type="ECO:0000256" key="4">
    <source>
        <dbReference type="ARBA" id="ARBA00022840"/>
    </source>
</evidence>
<keyword evidence="9" id="KW-1185">Reference proteome</keyword>
<name>A0ABP8RZR1_9PSEU</name>
<dbReference type="PROSITE" id="PS00211">
    <property type="entry name" value="ABC_TRANSPORTER_1"/>
    <property type="match status" value="1"/>
</dbReference>
<dbReference type="PROSITE" id="PS50893">
    <property type="entry name" value="ABC_TRANSPORTER_2"/>
    <property type="match status" value="1"/>
</dbReference>
<evidence type="ECO:0000259" key="7">
    <source>
        <dbReference type="PROSITE" id="PS50893"/>
    </source>
</evidence>
<organism evidence="8 9">
    <name type="scientific">Pseudonocardia xishanensis</name>
    <dbReference type="NCBI Taxonomy" id="630995"/>
    <lineage>
        <taxon>Bacteria</taxon>
        <taxon>Bacillati</taxon>
        <taxon>Actinomycetota</taxon>
        <taxon>Actinomycetes</taxon>
        <taxon>Pseudonocardiales</taxon>
        <taxon>Pseudonocardiaceae</taxon>
        <taxon>Pseudonocardia</taxon>
    </lineage>
</organism>
<dbReference type="Pfam" id="PF00005">
    <property type="entry name" value="ABC_tran"/>
    <property type="match status" value="1"/>
</dbReference>
<dbReference type="RefSeq" id="WP_345423417.1">
    <property type="nucleotide sequence ID" value="NZ_BAABGT010000076.1"/>
</dbReference>
<dbReference type="InterPro" id="IPR027417">
    <property type="entry name" value="P-loop_NTPase"/>
</dbReference>
<dbReference type="Proteomes" id="UP001501598">
    <property type="component" value="Unassembled WGS sequence"/>
</dbReference>
<evidence type="ECO:0000256" key="1">
    <source>
        <dbReference type="ARBA" id="ARBA00005417"/>
    </source>
</evidence>
<comment type="caution">
    <text evidence="8">The sequence shown here is derived from an EMBL/GenBank/DDBJ whole genome shotgun (WGS) entry which is preliminary data.</text>
</comment>
<dbReference type="InterPro" id="IPR003593">
    <property type="entry name" value="AAA+_ATPase"/>
</dbReference>
<dbReference type="InterPro" id="IPR017871">
    <property type="entry name" value="ABC_transporter-like_CS"/>
</dbReference>
<dbReference type="InterPro" id="IPR052156">
    <property type="entry name" value="BCAA_Transport_ATP-bd_LivF"/>
</dbReference>
<sequence>MTDLLSVTDLAVGYGETMALFDVEFSVGAGEVVTLLGPNGAGKTTTLLTVMGFLEPRRGSVRAEGRDLKGVSPHRRARDGWTYVPDDRALLANLTVAENLSIVRNAKADPFELFPELEALRGRRAGLLSGGEQQMLALARALCTRPKLLLVDELSLGLAPLVVGRLLTALREAADTLGSGVLLVEQQVERVLEVADLGHVLVRGRIEMSGSAAELRANRSVVEASYLGERAADPEATAPAVEPRPGALPGVGDHAQPETPQLPNR</sequence>
<gene>
    <name evidence="8" type="ORF">GCM10023175_50170</name>
</gene>
<evidence type="ECO:0000256" key="3">
    <source>
        <dbReference type="ARBA" id="ARBA00022741"/>
    </source>
</evidence>
<evidence type="ECO:0000313" key="9">
    <source>
        <dbReference type="Proteomes" id="UP001501598"/>
    </source>
</evidence>
<keyword evidence="2" id="KW-0813">Transport</keyword>
<dbReference type="InterPro" id="IPR003439">
    <property type="entry name" value="ABC_transporter-like_ATP-bd"/>
</dbReference>
<evidence type="ECO:0000313" key="8">
    <source>
        <dbReference type="EMBL" id="GAA4553683.1"/>
    </source>
</evidence>
<proteinExistence type="inferred from homology"/>
<keyword evidence="5" id="KW-0029">Amino-acid transport</keyword>
<evidence type="ECO:0000256" key="5">
    <source>
        <dbReference type="ARBA" id="ARBA00022970"/>
    </source>
</evidence>
<dbReference type="GO" id="GO:0005524">
    <property type="term" value="F:ATP binding"/>
    <property type="evidence" value="ECO:0007669"/>
    <property type="project" value="UniProtKB-KW"/>
</dbReference>
<dbReference type="EMBL" id="BAABGT010000076">
    <property type="protein sequence ID" value="GAA4553683.1"/>
    <property type="molecule type" value="Genomic_DNA"/>
</dbReference>
<evidence type="ECO:0000256" key="6">
    <source>
        <dbReference type="SAM" id="MobiDB-lite"/>
    </source>
</evidence>
<dbReference type="Gene3D" id="3.40.50.300">
    <property type="entry name" value="P-loop containing nucleotide triphosphate hydrolases"/>
    <property type="match status" value="1"/>
</dbReference>
<accession>A0ABP8RZR1</accession>
<dbReference type="PANTHER" id="PTHR43820">
    <property type="entry name" value="HIGH-AFFINITY BRANCHED-CHAIN AMINO ACID TRANSPORT ATP-BINDING PROTEIN LIVF"/>
    <property type="match status" value="1"/>
</dbReference>
<reference evidence="9" key="1">
    <citation type="journal article" date="2019" name="Int. J. Syst. Evol. Microbiol.">
        <title>The Global Catalogue of Microorganisms (GCM) 10K type strain sequencing project: providing services to taxonomists for standard genome sequencing and annotation.</title>
        <authorList>
            <consortium name="The Broad Institute Genomics Platform"/>
            <consortium name="The Broad Institute Genome Sequencing Center for Infectious Disease"/>
            <person name="Wu L."/>
            <person name="Ma J."/>
        </authorList>
    </citation>
    <scope>NUCLEOTIDE SEQUENCE [LARGE SCALE GENOMIC DNA]</scope>
    <source>
        <strain evidence="9">JCM 17906</strain>
    </source>
</reference>
<feature type="region of interest" description="Disordered" evidence="6">
    <location>
        <begin position="232"/>
        <end position="265"/>
    </location>
</feature>
<dbReference type="SMART" id="SM00382">
    <property type="entry name" value="AAA"/>
    <property type="match status" value="1"/>
</dbReference>
<dbReference type="CDD" id="cd03224">
    <property type="entry name" value="ABC_TM1139_LivF_branched"/>
    <property type="match status" value="1"/>
</dbReference>
<comment type="similarity">
    <text evidence="1">Belongs to the ABC transporter superfamily.</text>
</comment>
<evidence type="ECO:0000256" key="2">
    <source>
        <dbReference type="ARBA" id="ARBA00022448"/>
    </source>
</evidence>
<keyword evidence="3" id="KW-0547">Nucleotide-binding</keyword>
<keyword evidence="4 8" id="KW-0067">ATP-binding</keyword>
<protein>
    <submittedName>
        <fullName evidence="8">ABC transporter ATP-binding protein</fullName>
    </submittedName>
</protein>
<dbReference type="PANTHER" id="PTHR43820:SF4">
    <property type="entry name" value="HIGH-AFFINITY BRANCHED-CHAIN AMINO ACID TRANSPORT ATP-BINDING PROTEIN LIVF"/>
    <property type="match status" value="1"/>
</dbReference>
<dbReference type="SUPFAM" id="SSF52540">
    <property type="entry name" value="P-loop containing nucleoside triphosphate hydrolases"/>
    <property type="match status" value="1"/>
</dbReference>